<sequence>MSKKNREKDLELIAFGITLKNIRKEKGYTQEQLSDYSRIDRSFISELENGEKAPTLLTLISLAKALRIKPSMLMQILEFELDKLTQK</sequence>
<dbReference type="EMBL" id="JBHMAG010000019">
    <property type="protein sequence ID" value="MFB9755886.1"/>
    <property type="molecule type" value="Genomic_DNA"/>
</dbReference>
<dbReference type="InterPro" id="IPR001387">
    <property type="entry name" value="Cro/C1-type_HTH"/>
</dbReference>
<organism evidence="3 4">
    <name type="scientific">Paenibacillus hodogayensis</name>
    <dbReference type="NCBI Taxonomy" id="279208"/>
    <lineage>
        <taxon>Bacteria</taxon>
        <taxon>Bacillati</taxon>
        <taxon>Bacillota</taxon>
        <taxon>Bacilli</taxon>
        <taxon>Bacillales</taxon>
        <taxon>Paenibacillaceae</taxon>
        <taxon>Paenibacillus</taxon>
    </lineage>
</organism>
<accession>A0ABV5W6S1</accession>
<name>A0ABV5W6S1_9BACL</name>
<gene>
    <name evidence="3" type="ORF">ACFFNY_30255</name>
</gene>
<dbReference type="Pfam" id="PF01381">
    <property type="entry name" value="HTH_3"/>
    <property type="match status" value="1"/>
</dbReference>
<dbReference type="InterPro" id="IPR010982">
    <property type="entry name" value="Lambda_DNA-bd_dom_sf"/>
</dbReference>
<keyword evidence="4" id="KW-1185">Reference proteome</keyword>
<dbReference type="PANTHER" id="PTHR46797:SF1">
    <property type="entry name" value="METHYLPHOSPHONATE SYNTHASE"/>
    <property type="match status" value="1"/>
</dbReference>
<dbReference type="PANTHER" id="PTHR46797">
    <property type="entry name" value="HTH-TYPE TRANSCRIPTIONAL REGULATOR"/>
    <property type="match status" value="1"/>
</dbReference>
<dbReference type="Proteomes" id="UP001589619">
    <property type="component" value="Unassembled WGS sequence"/>
</dbReference>
<keyword evidence="1" id="KW-0238">DNA-binding</keyword>
<dbReference type="InterPro" id="IPR050807">
    <property type="entry name" value="TransReg_Diox_bact_type"/>
</dbReference>
<evidence type="ECO:0000313" key="4">
    <source>
        <dbReference type="Proteomes" id="UP001589619"/>
    </source>
</evidence>
<dbReference type="SUPFAM" id="SSF47413">
    <property type="entry name" value="lambda repressor-like DNA-binding domains"/>
    <property type="match status" value="1"/>
</dbReference>
<evidence type="ECO:0000256" key="1">
    <source>
        <dbReference type="ARBA" id="ARBA00023125"/>
    </source>
</evidence>
<dbReference type="CDD" id="cd00093">
    <property type="entry name" value="HTH_XRE"/>
    <property type="match status" value="1"/>
</dbReference>
<dbReference type="SMART" id="SM00530">
    <property type="entry name" value="HTH_XRE"/>
    <property type="match status" value="1"/>
</dbReference>
<evidence type="ECO:0000313" key="3">
    <source>
        <dbReference type="EMBL" id="MFB9755886.1"/>
    </source>
</evidence>
<dbReference type="RefSeq" id="WP_344915537.1">
    <property type="nucleotide sequence ID" value="NZ_BAAAYO010000015.1"/>
</dbReference>
<evidence type="ECO:0000259" key="2">
    <source>
        <dbReference type="PROSITE" id="PS50943"/>
    </source>
</evidence>
<dbReference type="PROSITE" id="PS50943">
    <property type="entry name" value="HTH_CROC1"/>
    <property type="match status" value="1"/>
</dbReference>
<feature type="domain" description="HTH cro/C1-type" evidence="2">
    <location>
        <begin position="19"/>
        <end position="73"/>
    </location>
</feature>
<dbReference type="Gene3D" id="1.10.260.40">
    <property type="entry name" value="lambda repressor-like DNA-binding domains"/>
    <property type="match status" value="1"/>
</dbReference>
<comment type="caution">
    <text evidence="3">The sequence shown here is derived from an EMBL/GenBank/DDBJ whole genome shotgun (WGS) entry which is preliminary data.</text>
</comment>
<protein>
    <submittedName>
        <fullName evidence="3">Helix-turn-helix domain-containing protein</fullName>
    </submittedName>
</protein>
<reference evidence="3 4" key="1">
    <citation type="submission" date="2024-09" db="EMBL/GenBank/DDBJ databases">
        <authorList>
            <person name="Sun Q."/>
            <person name="Mori K."/>
        </authorList>
    </citation>
    <scope>NUCLEOTIDE SEQUENCE [LARGE SCALE GENOMIC DNA]</scope>
    <source>
        <strain evidence="3 4">JCM 12520</strain>
    </source>
</reference>
<proteinExistence type="predicted"/>